<dbReference type="GO" id="GO:0005886">
    <property type="term" value="C:plasma membrane"/>
    <property type="evidence" value="ECO:0007669"/>
    <property type="project" value="UniProtKB-SubCell"/>
</dbReference>
<keyword evidence="5 6" id="KW-0472">Membrane</keyword>
<dbReference type="OrthoDB" id="9034298at2"/>
<evidence type="ECO:0000256" key="4">
    <source>
        <dbReference type="ARBA" id="ARBA00022989"/>
    </source>
</evidence>
<dbReference type="RefSeq" id="WP_147155053.1">
    <property type="nucleotide sequence ID" value="NZ_BKAJ01000137.1"/>
</dbReference>
<keyword evidence="2" id="KW-1003">Cell membrane</keyword>
<organism evidence="7 8">
    <name type="scientific">Reyranella soli</name>
    <dbReference type="NCBI Taxonomy" id="1230389"/>
    <lineage>
        <taxon>Bacteria</taxon>
        <taxon>Pseudomonadati</taxon>
        <taxon>Pseudomonadota</taxon>
        <taxon>Alphaproteobacteria</taxon>
        <taxon>Hyphomicrobiales</taxon>
        <taxon>Reyranellaceae</taxon>
        <taxon>Reyranella</taxon>
    </lineage>
</organism>
<dbReference type="InterPro" id="IPR043428">
    <property type="entry name" value="LivM-like"/>
</dbReference>
<keyword evidence="8" id="KW-1185">Reference proteome</keyword>
<feature type="transmembrane region" description="Helical" evidence="6">
    <location>
        <begin position="64"/>
        <end position="83"/>
    </location>
</feature>
<evidence type="ECO:0000256" key="2">
    <source>
        <dbReference type="ARBA" id="ARBA00022475"/>
    </source>
</evidence>
<evidence type="ECO:0000256" key="1">
    <source>
        <dbReference type="ARBA" id="ARBA00004651"/>
    </source>
</evidence>
<dbReference type="CDD" id="cd06581">
    <property type="entry name" value="TM_PBP1_LivM_like"/>
    <property type="match status" value="1"/>
</dbReference>
<feature type="transmembrane region" description="Helical" evidence="6">
    <location>
        <begin position="31"/>
        <end position="52"/>
    </location>
</feature>
<feature type="transmembrane region" description="Helical" evidence="6">
    <location>
        <begin position="169"/>
        <end position="190"/>
    </location>
</feature>
<dbReference type="AlphaFoldDB" id="A0A512NL68"/>
<protein>
    <submittedName>
        <fullName evidence="7">Branched-chain amino acid ABC transporter permease</fullName>
    </submittedName>
</protein>
<dbReference type="PANTHER" id="PTHR30482:SF10">
    <property type="entry name" value="HIGH-AFFINITY BRANCHED-CHAIN AMINO ACID TRANSPORT PROTEIN BRAE"/>
    <property type="match status" value="1"/>
</dbReference>
<sequence>MFQPLRLNALLTAVVAALVVLGLPLLGVGSYVLHVMILIMIFAIFAVAYNLVTGYLGLKTFGHHAFFGLGAYGSALISIHLGIGAWASLWIGAALAAAFGLFIGLPILRIKSMAHVAVVTLAFAEIVRLSCSNLKGLTRGELGLWGIPAFQALHLPLVGEVVFSPANKIGYYYLAALLLGMTLLATAVILRSKIGLAILAIRDGEDAAESLGVNLTRIKLGVFAVSAFMVGVAGAFYAHYVGILTPSAAIGADLMILVIAMVLVGGLGTFAGPLVGAVLLTSSAESLRFLDQYRLLVYGGLIVLIVLFAPRGLASLRLPGRRVPERPA</sequence>
<feature type="transmembrane region" description="Helical" evidence="6">
    <location>
        <begin position="254"/>
        <end position="281"/>
    </location>
</feature>
<name>A0A512NL68_9HYPH</name>
<reference evidence="7 8" key="1">
    <citation type="submission" date="2019-07" db="EMBL/GenBank/DDBJ databases">
        <title>Whole genome shotgun sequence of Reyranella soli NBRC 108950.</title>
        <authorList>
            <person name="Hosoyama A."/>
            <person name="Uohara A."/>
            <person name="Ohji S."/>
            <person name="Ichikawa N."/>
        </authorList>
    </citation>
    <scope>NUCLEOTIDE SEQUENCE [LARGE SCALE GENOMIC DNA]</scope>
    <source>
        <strain evidence="7 8">NBRC 108950</strain>
    </source>
</reference>
<dbReference type="Proteomes" id="UP000321058">
    <property type="component" value="Unassembled WGS sequence"/>
</dbReference>
<accession>A0A512NL68</accession>
<keyword evidence="3 6" id="KW-0812">Transmembrane</keyword>
<comment type="caution">
    <text evidence="7">The sequence shown here is derived from an EMBL/GenBank/DDBJ whole genome shotgun (WGS) entry which is preliminary data.</text>
</comment>
<evidence type="ECO:0000256" key="5">
    <source>
        <dbReference type="ARBA" id="ARBA00023136"/>
    </source>
</evidence>
<gene>
    <name evidence="7" type="ORF">RSO01_68480</name>
</gene>
<feature type="transmembrane region" description="Helical" evidence="6">
    <location>
        <begin position="220"/>
        <end position="242"/>
    </location>
</feature>
<feature type="transmembrane region" description="Helical" evidence="6">
    <location>
        <begin position="7"/>
        <end position="25"/>
    </location>
</feature>
<evidence type="ECO:0000256" key="3">
    <source>
        <dbReference type="ARBA" id="ARBA00022692"/>
    </source>
</evidence>
<evidence type="ECO:0000313" key="7">
    <source>
        <dbReference type="EMBL" id="GEP59682.1"/>
    </source>
</evidence>
<dbReference type="EMBL" id="BKAJ01000137">
    <property type="protein sequence ID" value="GEP59682.1"/>
    <property type="molecule type" value="Genomic_DNA"/>
</dbReference>
<feature type="transmembrane region" description="Helical" evidence="6">
    <location>
        <begin position="142"/>
        <end position="163"/>
    </location>
</feature>
<dbReference type="GO" id="GO:0015658">
    <property type="term" value="F:branched-chain amino acid transmembrane transporter activity"/>
    <property type="evidence" value="ECO:0007669"/>
    <property type="project" value="InterPro"/>
</dbReference>
<keyword evidence="4 6" id="KW-1133">Transmembrane helix</keyword>
<feature type="transmembrane region" description="Helical" evidence="6">
    <location>
        <begin position="293"/>
        <end position="313"/>
    </location>
</feature>
<evidence type="ECO:0000256" key="6">
    <source>
        <dbReference type="SAM" id="Phobius"/>
    </source>
</evidence>
<feature type="transmembrane region" description="Helical" evidence="6">
    <location>
        <begin position="89"/>
        <end position="108"/>
    </location>
</feature>
<evidence type="ECO:0000313" key="8">
    <source>
        <dbReference type="Proteomes" id="UP000321058"/>
    </source>
</evidence>
<dbReference type="PANTHER" id="PTHR30482">
    <property type="entry name" value="HIGH-AFFINITY BRANCHED-CHAIN AMINO ACID TRANSPORT SYSTEM PERMEASE"/>
    <property type="match status" value="1"/>
</dbReference>
<dbReference type="Pfam" id="PF02653">
    <property type="entry name" value="BPD_transp_2"/>
    <property type="match status" value="1"/>
</dbReference>
<comment type="subcellular location">
    <subcellularLocation>
        <location evidence="1">Cell membrane</location>
        <topology evidence="1">Multi-pass membrane protein</topology>
    </subcellularLocation>
</comment>
<proteinExistence type="predicted"/>
<dbReference type="InterPro" id="IPR001851">
    <property type="entry name" value="ABC_transp_permease"/>
</dbReference>